<feature type="domain" description="Anti-bacteriophage protein A/HamA C-terminal" evidence="1">
    <location>
        <begin position="13"/>
        <end position="252"/>
    </location>
</feature>
<gene>
    <name evidence="2" type="ORF">UC7_02952</name>
</gene>
<comment type="caution">
    <text evidence="2">The sequence shown here is derived from an EMBL/GenBank/DDBJ whole genome shotgun (WGS) entry which is preliminary data.</text>
</comment>
<protein>
    <recommendedName>
        <fullName evidence="1">Anti-bacteriophage protein A/HamA C-terminal domain-containing protein</fullName>
    </recommendedName>
</protein>
<dbReference type="eggNOG" id="ENOG502ZAJZ">
    <property type="taxonomic scope" value="Bacteria"/>
</dbReference>
<evidence type="ECO:0000259" key="1">
    <source>
        <dbReference type="Pfam" id="PF08878"/>
    </source>
</evidence>
<dbReference type="AlphaFoldDB" id="R3W7Z3"/>
<proteinExistence type="predicted"/>
<dbReference type="EMBL" id="AJAU01000022">
    <property type="protein sequence ID" value="EOL43622.1"/>
    <property type="molecule type" value="Genomic_DNA"/>
</dbReference>
<reference evidence="2 3" key="1">
    <citation type="submission" date="2013-02" db="EMBL/GenBank/DDBJ databases">
        <title>The Genome Sequence of Enterococcus caccae BAA-1240.</title>
        <authorList>
            <consortium name="The Broad Institute Genome Sequencing Platform"/>
            <consortium name="The Broad Institute Genome Sequencing Center for Infectious Disease"/>
            <person name="Earl A.M."/>
            <person name="Gilmore M.S."/>
            <person name="Lebreton F."/>
            <person name="Walker B."/>
            <person name="Young S.K."/>
            <person name="Zeng Q."/>
            <person name="Gargeya S."/>
            <person name="Fitzgerald M."/>
            <person name="Haas B."/>
            <person name="Abouelleil A."/>
            <person name="Alvarado L."/>
            <person name="Arachchi H.M."/>
            <person name="Berlin A.M."/>
            <person name="Chapman S.B."/>
            <person name="Dewar J."/>
            <person name="Goldberg J."/>
            <person name="Griggs A."/>
            <person name="Gujja S."/>
            <person name="Hansen M."/>
            <person name="Howarth C."/>
            <person name="Imamovic A."/>
            <person name="Larimer J."/>
            <person name="McCowan C."/>
            <person name="Murphy C."/>
            <person name="Neiman D."/>
            <person name="Pearson M."/>
            <person name="Priest M."/>
            <person name="Roberts A."/>
            <person name="Saif S."/>
            <person name="Shea T."/>
            <person name="Sisk P."/>
            <person name="Sykes S."/>
            <person name="Wortman J."/>
            <person name="Nusbaum C."/>
            <person name="Birren B."/>
        </authorList>
    </citation>
    <scope>NUCLEOTIDE SEQUENCE [LARGE SCALE GENOMIC DNA]</scope>
    <source>
        <strain evidence="2 3">ATCC BAA-1240</strain>
    </source>
</reference>
<sequence>MNGITEKIMDNHSIFYIESLTNELKLKIKDELVALCHGEAHRDSTFPIHSISTTILELLKRYPAEENKQKGFIGEILLNIVIREYYDNFEVTSPFFNKEEAGSAKKGFDIILFDKNDKNVWITESKAGSVSNTIPQTVDEKITERLTTAERDLNTRLNEDNQTIWMNALNDVLISMNESDEKEVVKSIIGLGNTSSTKSCVILGGIAFHDINEKFHEDTILRKQDNVVNSKKFSKVKLIAIQKNTYKKVTEYLEEVGDTC</sequence>
<name>R3W7Z3_9ENTE</name>
<dbReference type="PATRIC" id="fig|1158612.3.peg.2919"/>
<evidence type="ECO:0000313" key="2">
    <source>
        <dbReference type="EMBL" id="EOL43622.1"/>
    </source>
</evidence>
<dbReference type="Proteomes" id="UP000013840">
    <property type="component" value="Unassembled WGS sequence"/>
</dbReference>
<dbReference type="RefSeq" id="WP_010773031.1">
    <property type="nucleotide sequence ID" value="NZ_KB946335.1"/>
</dbReference>
<keyword evidence="3" id="KW-1185">Reference proteome</keyword>
<evidence type="ECO:0000313" key="3">
    <source>
        <dbReference type="Proteomes" id="UP000013840"/>
    </source>
</evidence>
<dbReference type="OrthoDB" id="5115021at2"/>
<accession>R3W7Z3</accession>
<dbReference type="Pfam" id="PF08878">
    <property type="entry name" value="HamA"/>
    <property type="match status" value="1"/>
</dbReference>
<dbReference type="InterPro" id="IPR014976">
    <property type="entry name" value="AbpA_HamA_C"/>
</dbReference>
<dbReference type="STRING" id="317735.RU98_GL000125"/>
<organism evidence="2 3">
    <name type="scientific">Enterococcus caccae ATCC BAA-1240</name>
    <dbReference type="NCBI Taxonomy" id="1158612"/>
    <lineage>
        <taxon>Bacteria</taxon>
        <taxon>Bacillati</taxon>
        <taxon>Bacillota</taxon>
        <taxon>Bacilli</taxon>
        <taxon>Lactobacillales</taxon>
        <taxon>Enterococcaceae</taxon>
        <taxon>Enterococcus</taxon>
    </lineage>
</organism>